<dbReference type="RefSeq" id="WP_048940121.1">
    <property type="nucleotide sequence ID" value="NZ_CP012077.1"/>
</dbReference>
<keyword evidence="1" id="KW-0328">Glycosyltransferase</keyword>
<gene>
    <name evidence="3" type="ORF">CS347_18925</name>
</gene>
<dbReference type="SUPFAM" id="SSF53756">
    <property type="entry name" value="UDP-Glycosyltransferase/glycogen phosphorylase"/>
    <property type="match status" value="1"/>
</dbReference>
<dbReference type="Gene3D" id="3.40.50.2000">
    <property type="entry name" value="Glycogen Phosphorylase B"/>
    <property type="match status" value="2"/>
</dbReference>
<dbReference type="Pfam" id="PF01075">
    <property type="entry name" value="Glyco_transf_9"/>
    <property type="match status" value="1"/>
</dbReference>
<evidence type="ECO:0000256" key="1">
    <source>
        <dbReference type="ARBA" id="ARBA00022676"/>
    </source>
</evidence>
<dbReference type="CDD" id="cd03789">
    <property type="entry name" value="GT9_LPS_heptosyltransferase"/>
    <property type="match status" value="1"/>
</dbReference>
<organism evidence="3 4">
    <name type="scientific">Bordetella hinzii</name>
    <dbReference type="NCBI Taxonomy" id="103855"/>
    <lineage>
        <taxon>Bacteria</taxon>
        <taxon>Pseudomonadati</taxon>
        <taxon>Pseudomonadota</taxon>
        <taxon>Betaproteobacteria</taxon>
        <taxon>Burkholderiales</taxon>
        <taxon>Alcaligenaceae</taxon>
        <taxon>Bordetella</taxon>
    </lineage>
</organism>
<dbReference type="EMBL" id="CP024172">
    <property type="protein sequence ID" value="AZW18686.1"/>
    <property type="molecule type" value="Genomic_DNA"/>
</dbReference>
<accession>A0AAN1VH70</accession>
<dbReference type="GeneID" id="92993819"/>
<dbReference type="GO" id="GO:0008713">
    <property type="term" value="F:ADP-heptose-lipopolysaccharide heptosyltransferase activity"/>
    <property type="evidence" value="ECO:0007669"/>
    <property type="project" value="TreeGrafter"/>
</dbReference>
<dbReference type="GO" id="GO:0009244">
    <property type="term" value="P:lipopolysaccharide core region biosynthetic process"/>
    <property type="evidence" value="ECO:0007669"/>
    <property type="project" value="TreeGrafter"/>
</dbReference>
<dbReference type="Proteomes" id="UP000282741">
    <property type="component" value="Chromosome"/>
</dbReference>
<dbReference type="PANTHER" id="PTHR30160:SF1">
    <property type="entry name" value="LIPOPOLYSACCHARIDE 1,2-N-ACETYLGLUCOSAMINETRANSFERASE-RELATED"/>
    <property type="match status" value="1"/>
</dbReference>
<dbReference type="InterPro" id="IPR002201">
    <property type="entry name" value="Glyco_trans_9"/>
</dbReference>
<name>A0AAN1VH70_9BORD</name>
<dbReference type="GO" id="GO:0005829">
    <property type="term" value="C:cytosol"/>
    <property type="evidence" value="ECO:0007669"/>
    <property type="project" value="TreeGrafter"/>
</dbReference>
<reference evidence="4" key="1">
    <citation type="submission" date="2017-10" db="EMBL/GenBank/DDBJ databases">
        <title>Whole genome sequencing of various Bordetella species.</title>
        <authorList>
            <person name="Weigand M.R."/>
            <person name="Loparev V."/>
            <person name="Peng Y."/>
            <person name="Bowden K.E."/>
            <person name="Tondella M.L."/>
            <person name="Williams M.M."/>
        </authorList>
    </citation>
    <scope>NUCLEOTIDE SEQUENCE [LARGE SCALE GENOMIC DNA]</scope>
    <source>
        <strain evidence="4">H720</strain>
    </source>
</reference>
<dbReference type="AlphaFoldDB" id="A0AAN1VH70"/>
<dbReference type="InterPro" id="IPR051199">
    <property type="entry name" value="LPS_LOS_Heptosyltrfase"/>
</dbReference>
<protein>
    <submittedName>
        <fullName evidence="3">Glycosyltransferase family 9 protein</fullName>
    </submittedName>
</protein>
<evidence type="ECO:0000313" key="3">
    <source>
        <dbReference type="EMBL" id="AZW18686.1"/>
    </source>
</evidence>
<proteinExistence type="predicted"/>
<evidence type="ECO:0000313" key="4">
    <source>
        <dbReference type="Proteomes" id="UP000282741"/>
    </source>
</evidence>
<dbReference type="PANTHER" id="PTHR30160">
    <property type="entry name" value="TETRAACYLDISACCHARIDE 4'-KINASE-RELATED"/>
    <property type="match status" value="1"/>
</dbReference>
<evidence type="ECO:0000256" key="2">
    <source>
        <dbReference type="ARBA" id="ARBA00022679"/>
    </source>
</evidence>
<keyword evidence="2" id="KW-0808">Transferase</keyword>
<sequence>MSALPPPRRIAVFRALQLGDLLCSVPALRALRAACPQARITLVGLPGAADFARRFGHYIDELLPFPGMELFPEQTPRPDELPGFFEAARERRFDLALQLHGSGLHANGVVRRLGARRWAGFVPHPAQARTGWRLAWPQDLPEPLRYTALIEHMGLPVESVELELPLFPGEDGSARRLLADHGLQPNRTVVLHPGARLPSRRWPVRHYAAVANALARGGWQVALTGAPDEAGLVGELAGLCRYPAANLCGKTTLGELAALLSRCRLLISNDTGVSHVAAAAGAASVVVACGSDARRWAPLDRQRHKVVAAELPCRPCMHAVCPIGHPCALAVTPAEVLARAHDVLGGGRHAS</sequence>